<accession>A0ABU1E0X6</accession>
<comment type="caution">
    <text evidence="2">The sequence shown here is derived from an EMBL/GenBank/DDBJ whole genome shotgun (WGS) entry which is preliminary data.</text>
</comment>
<evidence type="ECO:0000313" key="2">
    <source>
        <dbReference type="EMBL" id="MDR4951434.1"/>
    </source>
</evidence>
<gene>
    <name evidence="2" type="ORF">REB14_04455</name>
</gene>
<dbReference type="Proteomes" id="UP001260959">
    <property type="component" value="Unassembled WGS sequence"/>
</dbReference>
<name>A0ABU1E0X6_9FLAO</name>
<evidence type="ECO:0000313" key="3">
    <source>
        <dbReference type="Proteomes" id="UP001260959"/>
    </source>
</evidence>
<protein>
    <submittedName>
        <fullName evidence="2">Uncharacterized protein</fullName>
    </submittedName>
</protein>
<keyword evidence="1" id="KW-1133">Transmembrane helix</keyword>
<dbReference type="RefSeq" id="WP_309521618.1">
    <property type="nucleotide sequence ID" value="NZ_JAVIXS010000003.1"/>
</dbReference>
<proteinExistence type="predicted"/>
<dbReference type="EMBL" id="JAVIXS010000003">
    <property type="protein sequence ID" value="MDR4951434.1"/>
    <property type="molecule type" value="Genomic_DNA"/>
</dbReference>
<keyword evidence="1" id="KW-0472">Membrane</keyword>
<feature type="transmembrane region" description="Helical" evidence="1">
    <location>
        <begin position="68"/>
        <end position="87"/>
    </location>
</feature>
<evidence type="ECO:0000256" key="1">
    <source>
        <dbReference type="SAM" id="Phobius"/>
    </source>
</evidence>
<reference evidence="2 3" key="1">
    <citation type="submission" date="2023-08" db="EMBL/GenBank/DDBJ databases">
        <authorList>
            <person name="Maltman C."/>
        </authorList>
    </citation>
    <scope>NUCLEOTIDE SEQUENCE [LARGE SCALE GENOMIC DNA]</scope>
    <source>
        <strain evidence="2 3">ES2</strain>
    </source>
</reference>
<keyword evidence="3" id="KW-1185">Reference proteome</keyword>
<feature type="transmembrane region" description="Helical" evidence="1">
    <location>
        <begin position="123"/>
        <end position="142"/>
    </location>
</feature>
<keyword evidence="1" id="KW-0812">Transmembrane</keyword>
<feature type="transmembrane region" description="Helical" evidence="1">
    <location>
        <begin position="44"/>
        <end position="62"/>
    </location>
</feature>
<sequence>MKVEWFGNYRIKMSYDDFIFKGASSDSQINFSIFAPYFTDMQKALIYFALGTAVSFLINYFFLSSENIGLEFYYAIAFGAAWGIAYYLDTPDITLVKKLGLSFVIMAILVVVGTLVFKLELAIPSILKFSMVFVAYYVIASFRATKSLRK</sequence>
<organism evidence="2 3">
    <name type="scientific">Chryseobacterium metallicongregator</name>
    <dbReference type="NCBI Taxonomy" id="3073042"/>
    <lineage>
        <taxon>Bacteria</taxon>
        <taxon>Pseudomonadati</taxon>
        <taxon>Bacteroidota</taxon>
        <taxon>Flavobacteriia</taxon>
        <taxon>Flavobacteriales</taxon>
        <taxon>Weeksellaceae</taxon>
        <taxon>Chryseobacterium group</taxon>
        <taxon>Chryseobacterium</taxon>
    </lineage>
</organism>
<feature type="transmembrane region" description="Helical" evidence="1">
    <location>
        <begin position="99"/>
        <end position="117"/>
    </location>
</feature>